<feature type="domain" description="FP protein N-terminal" evidence="1">
    <location>
        <begin position="19"/>
        <end position="97"/>
    </location>
</feature>
<dbReference type="EMBL" id="CARXXK010001541">
    <property type="protein sequence ID" value="CAI6376684.1"/>
    <property type="molecule type" value="Genomic_DNA"/>
</dbReference>
<comment type="caution">
    <text evidence="3">The sequence shown here is derived from an EMBL/GenBank/DDBJ whole genome shotgun (WGS) entry which is preliminary data.</text>
</comment>
<evidence type="ECO:0000313" key="3">
    <source>
        <dbReference type="EMBL" id="CAI6376684.1"/>
    </source>
</evidence>
<dbReference type="Pfam" id="PF25298">
    <property type="entry name" value="Baculo_FP_2nd"/>
    <property type="match status" value="1"/>
</dbReference>
<proteinExistence type="predicted"/>
<dbReference type="InterPro" id="IPR057251">
    <property type="entry name" value="FP_C"/>
</dbReference>
<sequence length="162" mass="18650">MAAVSGRLNKLEQKSLKCHMEIVGVPEIDNEICMNTIKKIVTKLGSDVTTKKVFRLPSKFTDKPRKLSVCFNSVNEKNNFMEIAKKQKLSVKDVDSTWIGAAIYFNDQMTYTFRNLFFKTKTAAKQVGYKYIWFKNNTIFCKKDDNSKLIIIDNETSITKIV</sequence>
<protein>
    <submittedName>
        <fullName evidence="3">Uncharacterized protein</fullName>
    </submittedName>
</protein>
<feature type="domain" description="FP protein C-terminal" evidence="2">
    <location>
        <begin position="110"/>
        <end position="162"/>
    </location>
</feature>
<dbReference type="Pfam" id="PF03258">
    <property type="entry name" value="Baculo_FP"/>
    <property type="match status" value="1"/>
</dbReference>
<evidence type="ECO:0000313" key="4">
    <source>
        <dbReference type="Proteomes" id="UP001160148"/>
    </source>
</evidence>
<evidence type="ECO:0000259" key="2">
    <source>
        <dbReference type="Pfam" id="PF25298"/>
    </source>
</evidence>
<organism evidence="3 4">
    <name type="scientific">Macrosiphum euphorbiae</name>
    <name type="common">potato aphid</name>
    <dbReference type="NCBI Taxonomy" id="13131"/>
    <lineage>
        <taxon>Eukaryota</taxon>
        <taxon>Metazoa</taxon>
        <taxon>Ecdysozoa</taxon>
        <taxon>Arthropoda</taxon>
        <taxon>Hexapoda</taxon>
        <taxon>Insecta</taxon>
        <taxon>Pterygota</taxon>
        <taxon>Neoptera</taxon>
        <taxon>Paraneoptera</taxon>
        <taxon>Hemiptera</taxon>
        <taxon>Sternorrhyncha</taxon>
        <taxon>Aphidomorpha</taxon>
        <taxon>Aphidoidea</taxon>
        <taxon>Aphididae</taxon>
        <taxon>Macrosiphini</taxon>
        <taxon>Macrosiphum</taxon>
    </lineage>
</organism>
<dbReference type="Proteomes" id="UP001160148">
    <property type="component" value="Unassembled WGS sequence"/>
</dbReference>
<gene>
    <name evidence="3" type="ORF">MEUPH1_LOCUS30030</name>
</gene>
<accession>A0AAV0Y6V0</accession>
<reference evidence="3 4" key="1">
    <citation type="submission" date="2023-01" db="EMBL/GenBank/DDBJ databases">
        <authorList>
            <person name="Whitehead M."/>
        </authorList>
    </citation>
    <scope>NUCLEOTIDE SEQUENCE [LARGE SCALE GENOMIC DNA]</scope>
</reference>
<evidence type="ECO:0000259" key="1">
    <source>
        <dbReference type="Pfam" id="PF03258"/>
    </source>
</evidence>
<dbReference type="AlphaFoldDB" id="A0AAV0Y6V0"/>
<keyword evidence="4" id="KW-1185">Reference proteome</keyword>
<dbReference type="InterPro" id="IPR004941">
    <property type="entry name" value="FP_N"/>
</dbReference>
<name>A0AAV0Y6V0_9HEMI</name>